<evidence type="ECO:0000256" key="1">
    <source>
        <dbReference type="ARBA" id="ARBA00022723"/>
    </source>
</evidence>
<gene>
    <name evidence="6" type="ORF">THRCLA_06073</name>
</gene>
<dbReference type="InterPro" id="IPR023393">
    <property type="entry name" value="START-like_dom_sf"/>
</dbReference>
<dbReference type="Gene3D" id="3.30.40.10">
    <property type="entry name" value="Zinc/RING finger domain, C3HC4 (zinc finger)"/>
    <property type="match status" value="1"/>
</dbReference>
<dbReference type="Gene3D" id="3.30.530.20">
    <property type="match status" value="1"/>
</dbReference>
<accession>A0A1V9ZQH5</accession>
<dbReference type="InterPro" id="IPR052727">
    <property type="entry name" value="Rab4/Rab5_effector"/>
</dbReference>
<name>A0A1V9ZQH5_9STRA</name>
<evidence type="ECO:0000259" key="5">
    <source>
        <dbReference type="PROSITE" id="PS50178"/>
    </source>
</evidence>
<dbReference type="PANTHER" id="PTHR13510:SF44">
    <property type="entry name" value="RABENOSYN-5"/>
    <property type="match status" value="1"/>
</dbReference>
<keyword evidence="7" id="KW-1185">Reference proteome</keyword>
<dbReference type="EMBL" id="JNBS01001726">
    <property type="protein sequence ID" value="OQS00278.1"/>
    <property type="molecule type" value="Genomic_DNA"/>
</dbReference>
<evidence type="ECO:0000313" key="6">
    <source>
        <dbReference type="EMBL" id="OQS00278.1"/>
    </source>
</evidence>
<dbReference type="GO" id="GO:0008270">
    <property type="term" value="F:zinc ion binding"/>
    <property type="evidence" value="ECO:0007669"/>
    <property type="project" value="UniProtKB-KW"/>
</dbReference>
<dbReference type="SUPFAM" id="SSF57903">
    <property type="entry name" value="FYVE/PHD zinc finger"/>
    <property type="match status" value="1"/>
</dbReference>
<proteinExistence type="predicted"/>
<evidence type="ECO:0000256" key="3">
    <source>
        <dbReference type="ARBA" id="ARBA00022833"/>
    </source>
</evidence>
<protein>
    <recommendedName>
        <fullName evidence="5">FYVE-type domain-containing protein</fullName>
    </recommendedName>
</protein>
<keyword evidence="2 4" id="KW-0863">Zinc-finger</keyword>
<evidence type="ECO:0000313" key="7">
    <source>
        <dbReference type="Proteomes" id="UP000243217"/>
    </source>
</evidence>
<dbReference type="PANTHER" id="PTHR13510">
    <property type="entry name" value="FYVE-FINGER-CONTAINING RAB5 EFFECTOR PROTEIN RABENOSYN-5-RELATED"/>
    <property type="match status" value="1"/>
</dbReference>
<organism evidence="6 7">
    <name type="scientific">Thraustotheca clavata</name>
    <dbReference type="NCBI Taxonomy" id="74557"/>
    <lineage>
        <taxon>Eukaryota</taxon>
        <taxon>Sar</taxon>
        <taxon>Stramenopiles</taxon>
        <taxon>Oomycota</taxon>
        <taxon>Saprolegniomycetes</taxon>
        <taxon>Saprolegniales</taxon>
        <taxon>Achlyaceae</taxon>
        <taxon>Thraustotheca</taxon>
    </lineage>
</organism>
<comment type="caution">
    <text evidence="6">The sequence shown here is derived from an EMBL/GenBank/DDBJ whole genome shotgun (WGS) entry which is preliminary data.</text>
</comment>
<dbReference type="InterPro" id="IPR013083">
    <property type="entry name" value="Znf_RING/FYVE/PHD"/>
</dbReference>
<keyword evidence="1" id="KW-0479">Metal-binding</keyword>
<dbReference type="AlphaFoldDB" id="A0A1V9ZQH5"/>
<dbReference type="Pfam" id="PF01363">
    <property type="entry name" value="FYVE"/>
    <property type="match status" value="1"/>
</dbReference>
<evidence type="ECO:0000256" key="2">
    <source>
        <dbReference type="ARBA" id="ARBA00022771"/>
    </source>
</evidence>
<reference evidence="6 7" key="1">
    <citation type="journal article" date="2014" name="Genome Biol. Evol.">
        <title>The secreted proteins of Achlya hypogyna and Thraustotheca clavata identify the ancestral oomycete secretome and reveal gene acquisitions by horizontal gene transfer.</title>
        <authorList>
            <person name="Misner I."/>
            <person name="Blouin N."/>
            <person name="Leonard G."/>
            <person name="Richards T.A."/>
            <person name="Lane C.E."/>
        </authorList>
    </citation>
    <scope>NUCLEOTIDE SEQUENCE [LARGE SCALE GENOMIC DNA]</scope>
    <source>
        <strain evidence="6 7">ATCC 34112</strain>
    </source>
</reference>
<dbReference type="OrthoDB" id="61476at2759"/>
<dbReference type="PROSITE" id="PS50178">
    <property type="entry name" value="ZF_FYVE"/>
    <property type="match status" value="1"/>
</dbReference>
<dbReference type="InterPro" id="IPR011011">
    <property type="entry name" value="Znf_FYVE_PHD"/>
</dbReference>
<dbReference type="Proteomes" id="UP000243217">
    <property type="component" value="Unassembled WGS sequence"/>
</dbReference>
<dbReference type="InterPro" id="IPR017455">
    <property type="entry name" value="Znf_FYVE-rel"/>
</dbReference>
<keyword evidence="3" id="KW-0862">Zinc</keyword>
<feature type="domain" description="FYVE-type" evidence="5">
    <location>
        <begin position="281"/>
        <end position="340"/>
    </location>
</feature>
<feature type="non-terminal residue" evidence="6">
    <location>
        <position position="1"/>
    </location>
</feature>
<evidence type="ECO:0000256" key="4">
    <source>
        <dbReference type="PROSITE-ProRule" id="PRU00091"/>
    </source>
</evidence>
<sequence length="406" mass="46731">IWSLMSLPLARDFFHCPALTRDEVQCLIEKAHTACKLTVRNATQFASIFTLDSIVQNDKTEREAKVYKGFDTDDGIAEVGMCAQTKLTATLEEVADLFYLDNVVKYEAYSKVTGHLVLDKQSLYTLVPKAPSGKKALHYIGIEWMVAKTPVGLKSRDFCFIEIHDEFTFFDKQTQQTRRGWVRCMHSIPMHCCLSLEKSHGFVRSHFVRSGHIFMETEHPTTLIYYNLLCGVTRRSNYTPTLAHEYVLRRHVTQLLNLEEYLTTQRLKTFLENPIDNFQQKDQVEYCNTCYHRFQWLSIKKQCRGCGDVLCNHCAVKWELPLSETVISMTVCRKCINDNHIRSFTAPNESRFRLGNNCIDLIMLINSVDTETEPCPFKLHQLTFKNAKDDLAIGKSSPMISPLVIS</sequence>
<dbReference type="InterPro" id="IPR000306">
    <property type="entry name" value="Znf_FYVE"/>
</dbReference>